<keyword evidence="2" id="KW-1185">Reference proteome</keyword>
<gene>
    <name evidence="1" type="ORF">DSO57_1008088</name>
</gene>
<accession>A0ACC2RYA0</accession>
<dbReference type="Proteomes" id="UP001165960">
    <property type="component" value="Unassembled WGS sequence"/>
</dbReference>
<proteinExistence type="predicted"/>
<evidence type="ECO:0000313" key="1">
    <source>
        <dbReference type="EMBL" id="KAJ9055050.1"/>
    </source>
</evidence>
<protein>
    <submittedName>
        <fullName evidence="1">Uncharacterized protein</fullName>
    </submittedName>
</protein>
<evidence type="ECO:0000313" key="2">
    <source>
        <dbReference type="Proteomes" id="UP001165960"/>
    </source>
</evidence>
<dbReference type="EMBL" id="QTSX02006414">
    <property type="protein sequence ID" value="KAJ9055050.1"/>
    <property type="molecule type" value="Genomic_DNA"/>
</dbReference>
<sequence length="148" mass="16802">MIFLVCLLTSLAAVYAKDFSGGRIPAYFHSSPKAISTVSDISTTLYSKPKKGQYNSARFPYTKVATPQDKVNLATVYLVGRDHKYRLQSKFAIVPQECSCYWINATQLSRSFPQLRTGNYKLSIRENGNQKKKYTVESGSFRLKINRK</sequence>
<reference evidence="1" key="1">
    <citation type="submission" date="2022-04" db="EMBL/GenBank/DDBJ databases">
        <title>Genome of the entomopathogenic fungus Entomophthora muscae.</title>
        <authorList>
            <person name="Elya C."/>
            <person name="Lovett B.R."/>
            <person name="Lee E."/>
            <person name="Macias A.M."/>
            <person name="Hajek A.E."/>
            <person name="De Bivort B.L."/>
            <person name="Kasson M.T."/>
            <person name="De Fine Licht H.H."/>
            <person name="Stajich J.E."/>
        </authorList>
    </citation>
    <scope>NUCLEOTIDE SEQUENCE</scope>
    <source>
        <strain evidence="1">Berkeley</strain>
    </source>
</reference>
<comment type="caution">
    <text evidence="1">The sequence shown here is derived from an EMBL/GenBank/DDBJ whole genome shotgun (WGS) entry which is preliminary data.</text>
</comment>
<organism evidence="1 2">
    <name type="scientific">Entomophthora muscae</name>
    <dbReference type="NCBI Taxonomy" id="34485"/>
    <lineage>
        <taxon>Eukaryota</taxon>
        <taxon>Fungi</taxon>
        <taxon>Fungi incertae sedis</taxon>
        <taxon>Zoopagomycota</taxon>
        <taxon>Entomophthoromycotina</taxon>
        <taxon>Entomophthoromycetes</taxon>
        <taxon>Entomophthorales</taxon>
        <taxon>Entomophthoraceae</taxon>
        <taxon>Entomophthora</taxon>
    </lineage>
</organism>
<name>A0ACC2RYA0_9FUNG</name>